<feature type="transmembrane region" description="Helical" evidence="7">
    <location>
        <begin position="65"/>
        <end position="86"/>
    </location>
</feature>
<keyword evidence="2" id="KW-1003">Cell membrane</keyword>
<evidence type="ECO:0000256" key="5">
    <source>
        <dbReference type="ARBA" id="ARBA00023136"/>
    </source>
</evidence>
<feature type="region of interest" description="Disordered" evidence="6">
    <location>
        <begin position="454"/>
        <end position="492"/>
    </location>
</feature>
<feature type="compositionally biased region" description="Gly residues" evidence="6">
    <location>
        <begin position="465"/>
        <end position="478"/>
    </location>
</feature>
<dbReference type="EMBL" id="WMBF01000273">
    <property type="protein sequence ID" value="MBW5424144.1"/>
    <property type="molecule type" value="Genomic_DNA"/>
</dbReference>
<feature type="transmembrane region" description="Helical" evidence="7">
    <location>
        <begin position="98"/>
        <end position="116"/>
    </location>
</feature>
<keyword evidence="4 7" id="KW-1133">Transmembrane helix</keyword>
<feature type="compositionally biased region" description="Basic and acidic residues" evidence="6">
    <location>
        <begin position="479"/>
        <end position="492"/>
    </location>
</feature>
<feature type="compositionally biased region" description="Basic and acidic residues" evidence="6">
    <location>
        <begin position="1"/>
        <end position="11"/>
    </location>
</feature>
<proteinExistence type="predicted"/>
<evidence type="ECO:0000256" key="4">
    <source>
        <dbReference type="ARBA" id="ARBA00022989"/>
    </source>
</evidence>
<dbReference type="PANTHER" id="PTHR23513">
    <property type="entry name" value="INTEGRAL MEMBRANE EFFLUX PROTEIN-RELATED"/>
    <property type="match status" value="1"/>
</dbReference>
<dbReference type="SUPFAM" id="SSF103473">
    <property type="entry name" value="MFS general substrate transporter"/>
    <property type="match status" value="1"/>
</dbReference>
<dbReference type="Pfam" id="PF07690">
    <property type="entry name" value="MFS_1"/>
    <property type="match status" value="1"/>
</dbReference>
<gene>
    <name evidence="8" type="ORF">GKQ77_21690</name>
</gene>
<organism evidence="8 9">
    <name type="scientific">Streptomyces anatolicus</name>
    <dbReference type="NCBI Taxonomy" id="2675858"/>
    <lineage>
        <taxon>Bacteria</taxon>
        <taxon>Bacillati</taxon>
        <taxon>Actinomycetota</taxon>
        <taxon>Actinomycetes</taxon>
        <taxon>Kitasatosporales</taxon>
        <taxon>Streptomycetaceae</taxon>
        <taxon>Streptomyces</taxon>
    </lineage>
</organism>
<evidence type="ECO:0000256" key="1">
    <source>
        <dbReference type="ARBA" id="ARBA00004651"/>
    </source>
</evidence>
<feature type="transmembrane region" description="Helical" evidence="7">
    <location>
        <begin position="128"/>
        <end position="150"/>
    </location>
</feature>
<feature type="transmembrane region" description="Helical" evidence="7">
    <location>
        <begin position="276"/>
        <end position="298"/>
    </location>
</feature>
<evidence type="ECO:0000256" key="3">
    <source>
        <dbReference type="ARBA" id="ARBA00022692"/>
    </source>
</evidence>
<dbReference type="Gene3D" id="1.20.1250.20">
    <property type="entry name" value="MFS general substrate transporter like domains"/>
    <property type="match status" value="1"/>
</dbReference>
<dbReference type="InterPro" id="IPR011701">
    <property type="entry name" value="MFS"/>
</dbReference>
<dbReference type="CDD" id="cd06173">
    <property type="entry name" value="MFS_MefA_like"/>
    <property type="match status" value="1"/>
</dbReference>
<feature type="transmembrane region" description="Helical" evidence="7">
    <location>
        <begin position="31"/>
        <end position="53"/>
    </location>
</feature>
<reference evidence="8 9" key="1">
    <citation type="submission" date="2019-11" db="EMBL/GenBank/DDBJ databases">
        <authorList>
            <person name="Ay H."/>
        </authorList>
    </citation>
    <scope>NUCLEOTIDE SEQUENCE [LARGE SCALE GENOMIC DNA]</scope>
    <source>
        <strain evidence="8 9">BG9H</strain>
    </source>
</reference>
<protein>
    <submittedName>
        <fullName evidence="8">MFS transporter</fullName>
    </submittedName>
</protein>
<dbReference type="InterPro" id="IPR036259">
    <property type="entry name" value="MFS_trans_sf"/>
</dbReference>
<feature type="transmembrane region" description="Helical" evidence="7">
    <location>
        <begin position="419"/>
        <end position="439"/>
    </location>
</feature>
<feature type="region of interest" description="Disordered" evidence="6">
    <location>
        <begin position="1"/>
        <end position="22"/>
    </location>
</feature>
<sequence>MTDSARADGKAPPRGAGKQGPGRFSGAGPLLLVWSGQAVSLVGSAVLRFAFIIEVWSTGEQATAVTALSLCALLPQALFSPFAGAIIDRIRKRSALQIADAGGFLTVGLLALVHFFGGGLEPWQVYPATVLLGISAAFQLPALTAAVPLLVRKDQLGRANGLLAGARSAAGICGPALGGIMVAVSGIGAVLVIDLVSYAFALIGVRIVRMRGDKVPEGAGAPRTRITAEAMEGLRYLFRQASLRDMTVNFCTVNLVMVFGFAVIQPMVLIKDGNGALAAVNSAIGVGGVVGGLLMAAWGGPRNRGRGMMLGIVGMCLSAQIGMALVGGVAGWCAAILVGALLMTLVNASMQAIVQTKVPHEWQGRVFGAVMFLSQISVPLATAVSGPLADNVFEPQAADGDGVFALLGPLFGDEPGSGMAGMLFLAGVAGLAVALWGLASRSIRDIDVLLPDIDDETESTRDQGAGAGEGAGEGGGAGTDDKGGEKDGAVRA</sequence>
<feature type="transmembrane region" description="Helical" evidence="7">
    <location>
        <begin position="248"/>
        <end position="270"/>
    </location>
</feature>
<evidence type="ECO:0000256" key="6">
    <source>
        <dbReference type="SAM" id="MobiDB-lite"/>
    </source>
</evidence>
<feature type="transmembrane region" description="Helical" evidence="7">
    <location>
        <begin position="162"/>
        <end position="181"/>
    </location>
</feature>
<accession>A0ABS6YRT8</accession>
<keyword evidence="3 7" id="KW-0812">Transmembrane</keyword>
<comment type="caution">
    <text evidence="8">The sequence shown here is derived from an EMBL/GenBank/DDBJ whole genome shotgun (WGS) entry which is preliminary data.</text>
</comment>
<keyword evidence="5 7" id="KW-0472">Membrane</keyword>
<dbReference type="Proteomes" id="UP001197114">
    <property type="component" value="Unassembled WGS sequence"/>
</dbReference>
<evidence type="ECO:0000313" key="9">
    <source>
        <dbReference type="Proteomes" id="UP001197114"/>
    </source>
</evidence>
<evidence type="ECO:0000313" key="8">
    <source>
        <dbReference type="EMBL" id="MBW5424144.1"/>
    </source>
</evidence>
<feature type="transmembrane region" description="Helical" evidence="7">
    <location>
        <begin position="187"/>
        <end position="208"/>
    </location>
</feature>
<comment type="subcellular location">
    <subcellularLocation>
        <location evidence="1">Cell membrane</location>
        <topology evidence="1">Multi-pass membrane protein</topology>
    </subcellularLocation>
</comment>
<keyword evidence="9" id="KW-1185">Reference proteome</keyword>
<name>A0ABS6YRT8_9ACTN</name>
<evidence type="ECO:0000256" key="2">
    <source>
        <dbReference type="ARBA" id="ARBA00022475"/>
    </source>
</evidence>
<dbReference type="PANTHER" id="PTHR23513:SF6">
    <property type="entry name" value="MAJOR FACILITATOR SUPERFAMILY ASSOCIATED DOMAIN-CONTAINING PROTEIN"/>
    <property type="match status" value="1"/>
</dbReference>
<evidence type="ECO:0000256" key="7">
    <source>
        <dbReference type="SAM" id="Phobius"/>
    </source>
</evidence>